<protein>
    <submittedName>
        <fullName evidence="1">Uncharacterized protein</fullName>
    </submittedName>
</protein>
<reference evidence="1 2" key="1">
    <citation type="submission" date="2017-05" db="EMBL/GenBank/DDBJ databases">
        <title>Biotechnological potential of actinobacteria isolated from South African environments.</title>
        <authorList>
            <person name="Le Roes-Hill M."/>
            <person name="Prins A."/>
            <person name="Durrell K.A."/>
        </authorList>
    </citation>
    <scope>NUCLEOTIDE SEQUENCE [LARGE SCALE GENOMIC DNA]</scope>
    <source>
        <strain evidence="1">M26</strain>
    </source>
</reference>
<gene>
    <name evidence="1" type="ORF">CA984_34560</name>
</gene>
<name>A0A243R9H5_9ACTN</name>
<dbReference type="EMBL" id="NGFP01000229">
    <property type="protein sequence ID" value="OUC91221.1"/>
    <property type="molecule type" value="Genomic_DNA"/>
</dbReference>
<keyword evidence="2" id="KW-1185">Reference proteome</keyword>
<evidence type="ECO:0000313" key="1">
    <source>
        <dbReference type="EMBL" id="OUC91221.1"/>
    </source>
</evidence>
<proteinExistence type="predicted"/>
<sequence>MPALHKRFFSAILPPWARKIPRIIEVLPLLYLHGLSTEVLAVGHPASGRRLCPSGVKVKVSLNGPVP</sequence>
<accession>A0A243R9H5</accession>
<comment type="caution">
    <text evidence="1">The sequence shown here is derived from an EMBL/GenBank/DDBJ whole genome shotgun (WGS) entry which is preliminary data.</text>
</comment>
<dbReference type="AlphaFoldDB" id="A0A243R9H5"/>
<dbReference type="Proteomes" id="UP000194761">
    <property type="component" value="Unassembled WGS sequence"/>
</dbReference>
<evidence type="ECO:0000313" key="2">
    <source>
        <dbReference type="Proteomes" id="UP000194761"/>
    </source>
</evidence>
<organism evidence="1 2">
    <name type="scientific">Streptosporangium minutum</name>
    <dbReference type="NCBI Taxonomy" id="569862"/>
    <lineage>
        <taxon>Bacteria</taxon>
        <taxon>Bacillati</taxon>
        <taxon>Actinomycetota</taxon>
        <taxon>Actinomycetes</taxon>
        <taxon>Streptosporangiales</taxon>
        <taxon>Streptosporangiaceae</taxon>
        <taxon>Streptosporangium</taxon>
    </lineage>
</organism>